<name>A0AAD4QNM9_9AGAM</name>
<feature type="domain" description="DUF6535" evidence="2">
    <location>
        <begin position="4"/>
        <end position="64"/>
    </location>
</feature>
<dbReference type="Proteomes" id="UP001203297">
    <property type="component" value="Unassembled WGS sequence"/>
</dbReference>
<keyword evidence="4" id="KW-1185">Reference proteome</keyword>
<gene>
    <name evidence="3" type="ORF">B0F90DRAFT_1619895</name>
</gene>
<feature type="non-terminal residue" evidence="3">
    <location>
        <position position="1"/>
    </location>
</feature>
<dbReference type="Pfam" id="PF20153">
    <property type="entry name" value="DUF6535"/>
    <property type="match status" value="1"/>
</dbReference>
<organism evidence="3 4">
    <name type="scientific">Multifurca ochricompacta</name>
    <dbReference type="NCBI Taxonomy" id="376703"/>
    <lineage>
        <taxon>Eukaryota</taxon>
        <taxon>Fungi</taxon>
        <taxon>Dikarya</taxon>
        <taxon>Basidiomycota</taxon>
        <taxon>Agaricomycotina</taxon>
        <taxon>Agaricomycetes</taxon>
        <taxon>Russulales</taxon>
        <taxon>Russulaceae</taxon>
        <taxon>Multifurca</taxon>
    </lineage>
</organism>
<keyword evidence="1" id="KW-0812">Transmembrane</keyword>
<evidence type="ECO:0000313" key="4">
    <source>
        <dbReference type="Proteomes" id="UP001203297"/>
    </source>
</evidence>
<dbReference type="EMBL" id="WTXG01000016">
    <property type="protein sequence ID" value="KAI0301072.1"/>
    <property type="molecule type" value="Genomic_DNA"/>
</dbReference>
<evidence type="ECO:0000256" key="1">
    <source>
        <dbReference type="SAM" id="Phobius"/>
    </source>
</evidence>
<feature type="transmembrane region" description="Helical" evidence="1">
    <location>
        <begin position="27"/>
        <end position="46"/>
    </location>
</feature>
<comment type="caution">
    <text evidence="3">The sequence shown here is derived from an EMBL/GenBank/DDBJ whole genome shotgun (WGS) entry which is preliminary data.</text>
</comment>
<accession>A0AAD4QNM9</accession>
<reference evidence="3" key="1">
    <citation type="journal article" date="2022" name="New Phytol.">
        <title>Evolutionary transition to the ectomycorrhizal habit in the genomes of a hyperdiverse lineage of mushroom-forming fungi.</title>
        <authorList>
            <person name="Looney B."/>
            <person name="Miyauchi S."/>
            <person name="Morin E."/>
            <person name="Drula E."/>
            <person name="Courty P.E."/>
            <person name="Kohler A."/>
            <person name="Kuo A."/>
            <person name="LaButti K."/>
            <person name="Pangilinan J."/>
            <person name="Lipzen A."/>
            <person name="Riley R."/>
            <person name="Andreopoulos W."/>
            <person name="He G."/>
            <person name="Johnson J."/>
            <person name="Nolan M."/>
            <person name="Tritt A."/>
            <person name="Barry K.W."/>
            <person name="Grigoriev I.V."/>
            <person name="Nagy L.G."/>
            <person name="Hibbett D."/>
            <person name="Henrissat B."/>
            <person name="Matheny P.B."/>
            <person name="Labbe J."/>
            <person name="Martin F.M."/>
        </authorList>
    </citation>
    <scope>NUCLEOTIDE SEQUENCE</scope>
    <source>
        <strain evidence="3">BPL690</strain>
    </source>
</reference>
<evidence type="ECO:0000313" key="3">
    <source>
        <dbReference type="EMBL" id="KAI0301072.1"/>
    </source>
</evidence>
<evidence type="ECO:0000259" key="2">
    <source>
        <dbReference type="Pfam" id="PF20153"/>
    </source>
</evidence>
<protein>
    <recommendedName>
        <fullName evidence="2">DUF6535 domain-containing protein</fullName>
    </recommendedName>
</protein>
<keyword evidence="1" id="KW-1133">Transmembrane helix</keyword>
<proteinExistence type="predicted"/>
<sequence>LFSIYLVRAETFDRDNVESWKADVDGILIYTGLFSAIIVTFIVESLENLQPDSGIATVDLLAQI</sequence>
<dbReference type="AlphaFoldDB" id="A0AAD4QNM9"/>
<keyword evidence="1" id="KW-0472">Membrane</keyword>
<dbReference type="InterPro" id="IPR045338">
    <property type="entry name" value="DUF6535"/>
</dbReference>
<feature type="non-terminal residue" evidence="3">
    <location>
        <position position="64"/>
    </location>
</feature>